<dbReference type="GeneID" id="91084513"/>
<dbReference type="Proteomes" id="UP000094043">
    <property type="component" value="Chromosome 1"/>
</dbReference>
<evidence type="ECO:0000256" key="1">
    <source>
        <dbReference type="SAM" id="MobiDB-lite"/>
    </source>
</evidence>
<keyword evidence="3" id="KW-1185">Reference proteome</keyword>
<reference evidence="2" key="2">
    <citation type="journal article" date="2022" name="Elife">
        <title>Obligate sexual reproduction of a homothallic fungus closely related to the Cryptococcus pathogenic species complex.</title>
        <authorList>
            <person name="Passer A.R."/>
            <person name="Clancey S.A."/>
            <person name="Shea T."/>
            <person name="David-Palma M."/>
            <person name="Averette A.F."/>
            <person name="Boekhout T."/>
            <person name="Porcel B.M."/>
            <person name="Nowrousian M."/>
            <person name="Cuomo C.A."/>
            <person name="Sun S."/>
            <person name="Heitman J."/>
            <person name="Coelho M.A."/>
        </authorList>
    </citation>
    <scope>NUCLEOTIDE SEQUENCE</scope>
    <source>
        <strain evidence="2">CBS 7841</strain>
    </source>
</reference>
<feature type="region of interest" description="Disordered" evidence="1">
    <location>
        <begin position="12"/>
        <end position="52"/>
    </location>
</feature>
<accession>A0A1E3IZ29</accession>
<dbReference type="OrthoDB" id="9995831at2759"/>
<dbReference type="KEGG" id="cdep:91084513"/>
<feature type="compositionally biased region" description="Basic and acidic residues" evidence="1">
    <location>
        <begin position="38"/>
        <end position="48"/>
    </location>
</feature>
<reference evidence="2" key="3">
    <citation type="submission" date="2024-01" db="EMBL/GenBank/DDBJ databases">
        <authorList>
            <person name="Coelho M.A."/>
            <person name="David-Palma M."/>
            <person name="Shea T."/>
            <person name="Sun S."/>
            <person name="Cuomo C.A."/>
            <person name="Heitman J."/>
        </authorList>
    </citation>
    <scope>NUCLEOTIDE SEQUENCE</scope>
    <source>
        <strain evidence="2">CBS 7841</strain>
    </source>
</reference>
<dbReference type="EMBL" id="CP143784">
    <property type="protein sequence ID" value="WVN85154.1"/>
    <property type="molecule type" value="Genomic_DNA"/>
</dbReference>
<protein>
    <submittedName>
        <fullName evidence="2">Uncharacterized protein</fullName>
    </submittedName>
</protein>
<organism evidence="2 3">
    <name type="scientific">Cryptococcus depauperatus CBS 7841</name>
    <dbReference type="NCBI Taxonomy" id="1295531"/>
    <lineage>
        <taxon>Eukaryota</taxon>
        <taxon>Fungi</taxon>
        <taxon>Dikarya</taxon>
        <taxon>Basidiomycota</taxon>
        <taxon>Agaricomycotina</taxon>
        <taxon>Tremellomycetes</taxon>
        <taxon>Tremellales</taxon>
        <taxon>Cryptococcaceae</taxon>
        <taxon>Cryptococcus</taxon>
    </lineage>
</organism>
<evidence type="ECO:0000313" key="3">
    <source>
        <dbReference type="Proteomes" id="UP000094043"/>
    </source>
</evidence>
<dbReference type="VEuPathDB" id="FungiDB:L203_00044"/>
<sequence length="508" mass="56736">MPIAPRFFFAPDPTPSPTGISHDPALTLYASGSSPDDLSQRHRDESHKSGSRIMSCLRLSRSLELHSLERQMQYSSISTPEAGLSPSYLSPDLYGFHSGPTRPLTLMQDDIIYTLEELQRVLYLGKEDDAERWRQRVDEMKTVVAKLIENDCVYETPLVTISSKNKLISHFAFLHLFSTGYLPSLTPTSILHHARNITPFLFLQSTETEQRERDKHPTIEGKDGNKTMDHGVEEAWLGIDIASPYQTSERWWRFWEIKSDCREIGKMQQLDGYHLAMIDQVITLRFLPSLFDSAFPSCPPTSSFPSPMLHFSQIAPLASTPSSLPPIHGVSFAQRLVGALASEFEGILTWDLRVRTLVEINEVGKATRIRDTIDLRDAVEALVPFAKRLGWLGRCVGGLISGAVGELLVGLTDPSTTSTSNTKATEVEEPQSFKRECQSSKPTGLAAEKHVMSPYSLYVNPSEQQEFKVPKSPGRHNFLGLTNIPQPTMANTSTEYPTTFGDDGSFVF</sequence>
<reference evidence="2" key="1">
    <citation type="submission" date="2016-06" db="EMBL/GenBank/DDBJ databases">
        <authorList>
            <person name="Cuomo C."/>
            <person name="Litvintseva A."/>
            <person name="Heitman J."/>
            <person name="Chen Y."/>
            <person name="Sun S."/>
            <person name="Springer D."/>
            <person name="Dromer F."/>
            <person name="Young S."/>
            <person name="Zeng Q."/>
            <person name="Chapman S."/>
            <person name="Gujja S."/>
            <person name="Saif S."/>
            <person name="Birren B."/>
        </authorList>
    </citation>
    <scope>NUCLEOTIDE SEQUENCE</scope>
    <source>
        <strain evidence="2">CBS 7841</strain>
    </source>
</reference>
<proteinExistence type="predicted"/>
<name>A0A1E3IZ29_9TREE</name>
<evidence type="ECO:0000313" key="2">
    <source>
        <dbReference type="EMBL" id="WVN85154.1"/>
    </source>
</evidence>
<gene>
    <name evidence="2" type="ORF">L203_100297</name>
</gene>
<dbReference type="RefSeq" id="XP_066065855.1">
    <property type="nucleotide sequence ID" value="XM_066209758.1"/>
</dbReference>
<dbReference type="AlphaFoldDB" id="A0A1E3IZ29"/>